<gene>
    <name evidence="12" type="ORF">PL78_08940</name>
</gene>
<keyword evidence="7 10" id="KW-0812">Transmembrane</keyword>
<dbReference type="EMBL" id="CP010029">
    <property type="protein sequence ID" value="ANI29943.1"/>
    <property type="molecule type" value="Genomic_DNA"/>
</dbReference>
<keyword evidence="5 10" id="KW-0488">Methylation</keyword>
<evidence type="ECO:0000256" key="10">
    <source>
        <dbReference type="RuleBase" id="RU368030"/>
    </source>
</evidence>
<evidence type="ECO:0000256" key="6">
    <source>
        <dbReference type="ARBA" id="ARBA00022519"/>
    </source>
</evidence>
<evidence type="ECO:0000256" key="7">
    <source>
        <dbReference type="ARBA" id="ARBA00022692"/>
    </source>
</evidence>
<evidence type="ECO:0000256" key="9">
    <source>
        <dbReference type="ARBA" id="ARBA00023136"/>
    </source>
</evidence>
<evidence type="ECO:0000256" key="5">
    <source>
        <dbReference type="ARBA" id="ARBA00022481"/>
    </source>
</evidence>
<dbReference type="RefSeq" id="WP_064514875.1">
    <property type="nucleotide sequence ID" value="NZ_CP010029.1"/>
</dbReference>
<dbReference type="PANTHER" id="PTHR38779:SF2">
    <property type="entry name" value="TYPE II SECRETION SYSTEM PROTEIN I-RELATED"/>
    <property type="match status" value="1"/>
</dbReference>
<keyword evidence="6 10" id="KW-0997">Cell inner membrane</keyword>
<evidence type="ECO:0000256" key="4">
    <source>
        <dbReference type="ARBA" id="ARBA00022475"/>
    </source>
</evidence>
<keyword evidence="8 10" id="KW-1133">Transmembrane helix</keyword>
<keyword evidence="13" id="KW-1185">Reference proteome</keyword>
<reference evidence="12 13" key="1">
    <citation type="journal article" date="2016" name="Toxins">
        <title>The Draft Genome Sequence of the Yersinia entomophaga Entomopathogenic Type Strain MH96T.</title>
        <authorList>
            <person name="Hurst M.R."/>
            <person name="Beattie A."/>
            <person name="Altermann E."/>
            <person name="Moraga R.M."/>
            <person name="Harper L.A."/>
            <person name="Calder J."/>
            <person name="Laugraud A."/>
        </authorList>
    </citation>
    <scope>NUCLEOTIDE SEQUENCE [LARGE SCALE GENOMIC DNA]</scope>
    <source>
        <strain evidence="12 13">MH96</strain>
    </source>
</reference>
<dbReference type="SUPFAM" id="SSF54523">
    <property type="entry name" value="Pili subunits"/>
    <property type="match status" value="1"/>
</dbReference>
<evidence type="ECO:0000256" key="1">
    <source>
        <dbReference type="ARBA" id="ARBA00003161"/>
    </source>
</evidence>
<evidence type="ECO:0000256" key="2">
    <source>
        <dbReference type="ARBA" id="ARBA00004377"/>
    </source>
</evidence>
<dbReference type="Pfam" id="PF02501">
    <property type="entry name" value="T2SSI"/>
    <property type="match status" value="1"/>
</dbReference>
<evidence type="ECO:0000313" key="13">
    <source>
        <dbReference type="Proteomes" id="UP000266744"/>
    </source>
</evidence>
<accession>A0ABM6BLI3</accession>
<dbReference type="PROSITE" id="PS00409">
    <property type="entry name" value="PROKAR_NTER_METHYL"/>
    <property type="match status" value="1"/>
</dbReference>
<evidence type="ECO:0000313" key="12">
    <source>
        <dbReference type="EMBL" id="ANI29943.1"/>
    </source>
</evidence>
<evidence type="ECO:0000256" key="8">
    <source>
        <dbReference type="ARBA" id="ARBA00022989"/>
    </source>
</evidence>
<comment type="PTM">
    <text evidence="10">Cleaved by prepilin peptidase.</text>
</comment>
<organism evidence="12 13">
    <name type="scientific">Yersinia entomophaga</name>
    <dbReference type="NCBI Taxonomy" id="935293"/>
    <lineage>
        <taxon>Bacteria</taxon>
        <taxon>Pseudomonadati</taxon>
        <taxon>Pseudomonadota</taxon>
        <taxon>Gammaproteobacteria</taxon>
        <taxon>Enterobacterales</taxon>
        <taxon>Yersiniaceae</taxon>
        <taxon>Yersinia</taxon>
    </lineage>
</organism>
<sequence length="127" mass="14917">MNISDVIIKKSKGMTLLEVMFSLIIFSTTGLAILQFMTQSIYLNNQVKSDIFSVLIAENKLNEMILNRNPPGNDWISGDEYMIEKKWQWRARSEDVEYFGLMLIDIEVKIENNMDTPLHFKYYRVIN</sequence>
<dbReference type="Pfam" id="PF07963">
    <property type="entry name" value="N_methyl"/>
    <property type="match status" value="1"/>
</dbReference>
<dbReference type="Gene3D" id="3.30.1300.30">
    <property type="entry name" value="GSPII I/J protein-like"/>
    <property type="match status" value="1"/>
</dbReference>
<comment type="subcellular location">
    <subcellularLocation>
        <location evidence="2 10">Cell inner membrane</location>
        <topology evidence="2 10">Single-pass membrane protein</topology>
    </subcellularLocation>
</comment>
<dbReference type="InterPro" id="IPR045584">
    <property type="entry name" value="Pilin-like"/>
</dbReference>
<dbReference type="InterPro" id="IPR010052">
    <property type="entry name" value="T2SS_protein-GspI"/>
</dbReference>
<comment type="function">
    <text evidence="1">Component of the type II secretion system required for the energy-dependent secretion of extracellular factors such as proteases and toxins from the periplasm. Part of the pseudopilus tip complex that is critical for the recognition and binding of secretion substrates.</text>
</comment>
<dbReference type="PANTHER" id="PTHR38779">
    <property type="entry name" value="TYPE II SECRETION SYSTEM PROTEIN I-RELATED"/>
    <property type="match status" value="1"/>
</dbReference>
<protein>
    <recommendedName>
        <fullName evidence="10">Type II secretion system protein I</fullName>
        <shortName evidence="10">T2SS minor pseudopilin I</shortName>
    </recommendedName>
</protein>
<dbReference type="NCBIfam" id="TIGR01707">
    <property type="entry name" value="gspI"/>
    <property type="match status" value="1"/>
</dbReference>
<dbReference type="InterPro" id="IPR003413">
    <property type="entry name" value="T2SS_GspI_C"/>
</dbReference>
<feature type="transmembrane region" description="Helical" evidence="10">
    <location>
        <begin position="16"/>
        <end position="37"/>
    </location>
</feature>
<keyword evidence="4" id="KW-1003">Cell membrane</keyword>
<evidence type="ECO:0000259" key="11">
    <source>
        <dbReference type="Pfam" id="PF02501"/>
    </source>
</evidence>
<evidence type="ECO:0000256" key="3">
    <source>
        <dbReference type="ARBA" id="ARBA00008358"/>
    </source>
</evidence>
<proteinExistence type="inferred from homology"/>
<name>A0ABM6BLI3_YERET</name>
<comment type="subunit">
    <text evidence="10">Type II secretion is composed of four main components: the outer membrane complex, the inner membrane complex, the cytoplasmic secretion ATPase and the periplasm-spanning pseudopilus.</text>
</comment>
<dbReference type="InterPro" id="IPR012902">
    <property type="entry name" value="N_methyl_site"/>
</dbReference>
<comment type="similarity">
    <text evidence="3 10">Belongs to the GSP I family.</text>
</comment>
<dbReference type="Proteomes" id="UP000266744">
    <property type="component" value="Chromosome"/>
</dbReference>
<feature type="domain" description="Type II secretion system protein GspI C-terminal" evidence="11">
    <location>
        <begin position="52"/>
        <end position="117"/>
    </location>
</feature>
<keyword evidence="9 10" id="KW-0472">Membrane</keyword>